<evidence type="ECO:0000256" key="5">
    <source>
        <dbReference type="ARBA" id="ARBA00022989"/>
    </source>
</evidence>
<dbReference type="PANTHER" id="PTHR10283">
    <property type="entry name" value="SOLUTE CARRIER FAMILY 13 MEMBER"/>
    <property type="match status" value="1"/>
</dbReference>
<evidence type="ECO:0000256" key="3">
    <source>
        <dbReference type="ARBA" id="ARBA00020150"/>
    </source>
</evidence>
<organism evidence="10 11">
    <name type="scientific">Arthrobacter gandavensis</name>
    <dbReference type="NCBI Taxonomy" id="169960"/>
    <lineage>
        <taxon>Bacteria</taxon>
        <taxon>Bacillati</taxon>
        <taxon>Actinomycetota</taxon>
        <taxon>Actinomycetes</taxon>
        <taxon>Micrococcales</taxon>
        <taxon>Micrococcaceae</taxon>
        <taxon>Arthrobacter</taxon>
    </lineage>
</organism>
<comment type="subcellular location">
    <subcellularLocation>
        <location evidence="1">Membrane</location>
        <topology evidence="1">Multi-pass membrane protein</topology>
    </subcellularLocation>
</comment>
<feature type="transmembrane region" description="Helical" evidence="9">
    <location>
        <begin position="51"/>
        <end position="67"/>
    </location>
</feature>
<name>A0ABN2NUD3_9MICC</name>
<keyword evidence="6 9" id="KW-0472">Membrane</keyword>
<keyword evidence="5 9" id="KW-1133">Transmembrane helix</keyword>
<proteinExistence type="inferred from homology"/>
<evidence type="ECO:0000313" key="11">
    <source>
        <dbReference type="Proteomes" id="UP001500784"/>
    </source>
</evidence>
<feature type="transmembrane region" description="Helical" evidence="9">
    <location>
        <begin position="122"/>
        <end position="141"/>
    </location>
</feature>
<dbReference type="InterPro" id="IPR001898">
    <property type="entry name" value="SLC13A/DASS"/>
</dbReference>
<evidence type="ECO:0000256" key="4">
    <source>
        <dbReference type="ARBA" id="ARBA00022692"/>
    </source>
</evidence>
<evidence type="ECO:0000256" key="1">
    <source>
        <dbReference type="ARBA" id="ARBA00004141"/>
    </source>
</evidence>
<reference evidence="10 11" key="1">
    <citation type="journal article" date="2019" name="Int. J. Syst. Evol. Microbiol.">
        <title>The Global Catalogue of Microorganisms (GCM) 10K type strain sequencing project: providing services to taxonomists for standard genome sequencing and annotation.</title>
        <authorList>
            <consortium name="The Broad Institute Genomics Platform"/>
            <consortium name="The Broad Institute Genome Sequencing Center for Infectious Disease"/>
            <person name="Wu L."/>
            <person name="Ma J."/>
        </authorList>
    </citation>
    <scope>NUCLEOTIDE SEQUENCE [LARGE SCALE GENOMIC DNA]</scope>
    <source>
        <strain evidence="10 11">JCM 13316</strain>
    </source>
</reference>
<dbReference type="Pfam" id="PF00939">
    <property type="entry name" value="Na_sulph_symp"/>
    <property type="match status" value="1"/>
</dbReference>
<protein>
    <recommendedName>
        <fullName evidence="3">Sodium-dependent dicarboxylate transporter SdcS</fullName>
    </recommendedName>
    <alternativeName>
        <fullName evidence="7">Na(+)/dicarboxylate symporter</fullName>
    </alternativeName>
</protein>
<evidence type="ECO:0000313" key="10">
    <source>
        <dbReference type="EMBL" id="GAA1901054.1"/>
    </source>
</evidence>
<dbReference type="Proteomes" id="UP001500784">
    <property type="component" value="Unassembled WGS sequence"/>
</dbReference>
<gene>
    <name evidence="10" type="ORF">GCM10009688_00590</name>
</gene>
<evidence type="ECO:0000256" key="8">
    <source>
        <dbReference type="SAM" id="MobiDB-lite"/>
    </source>
</evidence>
<dbReference type="EMBL" id="BAAALV010000001">
    <property type="protein sequence ID" value="GAA1901054.1"/>
    <property type="molecule type" value="Genomic_DNA"/>
</dbReference>
<evidence type="ECO:0000256" key="9">
    <source>
        <dbReference type="SAM" id="Phobius"/>
    </source>
</evidence>
<sequence>MSQDLSPSRTGGGQPARTDVEAALLGGRTFRTLSEQTLSPREERFERTRQTIGFFLAPAVTIIFALWPSDMDSTQQLLAAILLGVIVLWICEPVPIPIGGLIGVAAVVILGVAPSTAVLAPFGSTTIFTFIGAFILAQAMLKHGLAQRLAFAVLSLPRRRAFHLPRDHRLRRDYLPALGLCFQHRHGRDAAADGAGHPGGHRQADAGPRRGEARL</sequence>
<keyword evidence="4 9" id="KW-0812">Transmembrane</keyword>
<dbReference type="PANTHER" id="PTHR10283:SF82">
    <property type="entry name" value="SOLUTE CARRIER FAMILY 13 MEMBER 2"/>
    <property type="match status" value="1"/>
</dbReference>
<keyword evidence="11" id="KW-1185">Reference proteome</keyword>
<evidence type="ECO:0000256" key="7">
    <source>
        <dbReference type="ARBA" id="ARBA00031174"/>
    </source>
</evidence>
<feature type="transmembrane region" description="Helical" evidence="9">
    <location>
        <begin position="98"/>
        <end position="116"/>
    </location>
</feature>
<comment type="similarity">
    <text evidence="2">Belongs to the SLC13A/DASS transporter (TC 2.A.47) family. NADC subfamily.</text>
</comment>
<accession>A0ABN2NUD3</accession>
<evidence type="ECO:0000256" key="2">
    <source>
        <dbReference type="ARBA" id="ARBA00006772"/>
    </source>
</evidence>
<feature type="compositionally biased region" description="Basic and acidic residues" evidence="8">
    <location>
        <begin position="202"/>
        <end position="215"/>
    </location>
</feature>
<evidence type="ECO:0000256" key="6">
    <source>
        <dbReference type="ARBA" id="ARBA00023136"/>
    </source>
</evidence>
<feature type="region of interest" description="Disordered" evidence="8">
    <location>
        <begin position="191"/>
        <end position="215"/>
    </location>
</feature>
<comment type="caution">
    <text evidence="10">The sequence shown here is derived from an EMBL/GenBank/DDBJ whole genome shotgun (WGS) entry which is preliminary data.</text>
</comment>